<evidence type="ECO:0000256" key="6">
    <source>
        <dbReference type="ARBA" id="ARBA00022679"/>
    </source>
</evidence>
<dbReference type="RefSeq" id="XP_007783145.1">
    <property type="nucleotide sequence ID" value="XM_007784955.1"/>
</dbReference>
<comment type="subcellular location">
    <subcellularLocation>
        <location evidence="2 16">Nucleus</location>
    </subcellularLocation>
</comment>
<comment type="similarity">
    <text evidence="3 16">Belongs to the NSE1 family.</text>
</comment>
<evidence type="ECO:0000256" key="1">
    <source>
        <dbReference type="ARBA" id="ARBA00000900"/>
    </source>
</evidence>
<keyword evidence="6 16" id="KW-0808">Transferase</keyword>
<dbReference type="PANTHER" id="PTHR20973:SF0">
    <property type="entry name" value="NON-STRUCTURAL MAINTENANCE OF CHROMOSOMES ELEMENT 1 HOMOLOG"/>
    <property type="match status" value="1"/>
</dbReference>
<evidence type="ECO:0000256" key="3">
    <source>
        <dbReference type="ARBA" id="ARBA00010258"/>
    </source>
</evidence>
<dbReference type="InterPro" id="IPR001841">
    <property type="entry name" value="Znf_RING"/>
</dbReference>
<comment type="function">
    <text evidence="16">Acts in a DNA repair pathway for removal of UV-induced DNA damage that is distinct from classical nucleotide excision repair and in repair of ionizing radiation damage. Functions in homologous recombination repair of DNA double strand breaks and in recovery of stalled replication forks.</text>
</comment>
<dbReference type="EC" id="2.3.2.27" evidence="4 16"/>
<dbReference type="Gene3D" id="3.30.40.10">
    <property type="entry name" value="Zinc/RING finger domain, C3HC4 (zinc finger)"/>
    <property type="match status" value="1"/>
</dbReference>
<evidence type="ECO:0000256" key="7">
    <source>
        <dbReference type="ARBA" id="ARBA00022723"/>
    </source>
</evidence>
<accession>R7Z157</accession>
<keyword evidence="7 16" id="KW-0479">Metal-binding</keyword>
<feature type="domain" description="RING-type" evidence="18">
    <location>
        <begin position="233"/>
        <end position="276"/>
    </location>
</feature>
<gene>
    <name evidence="19" type="ORF">W97_07083</name>
</gene>
<dbReference type="PANTHER" id="PTHR20973">
    <property type="entry name" value="NON-SMC ELEMENT 1-RELATED"/>
    <property type="match status" value="1"/>
</dbReference>
<evidence type="ECO:0000256" key="2">
    <source>
        <dbReference type="ARBA" id="ARBA00004123"/>
    </source>
</evidence>
<feature type="compositionally biased region" description="Basic and acidic residues" evidence="17">
    <location>
        <begin position="286"/>
        <end position="297"/>
    </location>
</feature>
<dbReference type="InterPro" id="IPR013083">
    <property type="entry name" value="Znf_RING/FYVE/PHD"/>
</dbReference>
<evidence type="ECO:0000256" key="8">
    <source>
        <dbReference type="ARBA" id="ARBA00022763"/>
    </source>
</evidence>
<dbReference type="GO" id="GO:0000724">
    <property type="term" value="P:double-strand break repair via homologous recombination"/>
    <property type="evidence" value="ECO:0007669"/>
    <property type="project" value="TreeGrafter"/>
</dbReference>
<evidence type="ECO:0000256" key="16">
    <source>
        <dbReference type="RuleBase" id="RU368018"/>
    </source>
</evidence>
<dbReference type="InterPro" id="IPR014857">
    <property type="entry name" value="Nse1_RING_C4HC3-type"/>
</dbReference>
<dbReference type="AlphaFoldDB" id="R7Z157"/>
<keyword evidence="11 16" id="KW-0862">Zinc</keyword>
<dbReference type="InterPro" id="IPR036388">
    <property type="entry name" value="WH-like_DNA-bd_sf"/>
</dbReference>
<evidence type="ECO:0000256" key="13">
    <source>
        <dbReference type="ARBA" id="ARBA00023204"/>
    </source>
</evidence>
<feature type="region of interest" description="Disordered" evidence="17">
    <location>
        <begin position="286"/>
        <end position="319"/>
    </location>
</feature>
<dbReference type="GO" id="GO:0008270">
    <property type="term" value="F:zinc ion binding"/>
    <property type="evidence" value="ECO:0007669"/>
    <property type="project" value="UniProtKB-KW"/>
</dbReference>
<evidence type="ECO:0000256" key="17">
    <source>
        <dbReference type="SAM" id="MobiDB-lite"/>
    </source>
</evidence>
<dbReference type="Gene3D" id="3.90.1150.220">
    <property type="match status" value="1"/>
</dbReference>
<name>R7Z157_CONA1</name>
<keyword evidence="9 15" id="KW-0863">Zinc-finger</keyword>
<dbReference type="OMA" id="WPGDKFV"/>
<dbReference type="Proteomes" id="UP000016924">
    <property type="component" value="Unassembled WGS sequence"/>
</dbReference>
<keyword evidence="13 16" id="KW-0234">DNA repair</keyword>
<dbReference type="EMBL" id="JH767590">
    <property type="protein sequence ID" value="EON67828.1"/>
    <property type="molecule type" value="Genomic_DNA"/>
</dbReference>
<keyword evidence="12 16" id="KW-0233">DNA recombination</keyword>
<comment type="catalytic activity">
    <reaction evidence="1 16">
        <text>S-ubiquitinyl-[E2 ubiquitin-conjugating enzyme]-L-cysteine + [acceptor protein]-L-lysine = [E2 ubiquitin-conjugating enzyme]-L-cysteine + N(6)-ubiquitinyl-[acceptor protein]-L-lysine.</text>
        <dbReference type="EC" id="2.3.2.27"/>
    </reaction>
</comment>
<protein>
    <recommendedName>
        <fullName evidence="5 16">Non-structural maintenance of chromosomes element 1 homolog</fullName>
        <ecNumber evidence="4 16">2.3.2.27</ecNumber>
    </recommendedName>
</protein>
<evidence type="ECO:0000259" key="18">
    <source>
        <dbReference type="PROSITE" id="PS50089"/>
    </source>
</evidence>
<evidence type="ECO:0000256" key="9">
    <source>
        <dbReference type="ARBA" id="ARBA00022771"/>
    </source>
</evidence>
<dbReference type="GO" id="GO:0030915">
    <property type="term" value="C:Smc5-Smc6 complex"/>
    <property type="evidence" value="ECO:0007669"/>
    <property type="project" value="UniProtKB-UniRule"/>
</dbReference>
<keyword evidence="14 16" id="KW-0539">Nucleus</keyword>
<organism evidence="19 20">
    <name type="scientific">Coniosporium apollinis (strain CBS 100218)</name>
    <name type="common">Rock-inhabiting black yeast</name>
    <dbReference type="NCBI Taxonomy" id="1168221"/>
    <lineage>
        <taxon>Eukaryota</taxon>
        <taxon>Fungi</taxon>
        <taxon>Dikarya</taxon>
        <taxon>Ascomycota</taxon>
        <taxon>Pezizomycotina</taxon>
        <taxon>Dothideomycetes</taxon>
        <taxon>Dothideomycetes incertae sedis</taxon>
        <taxon>Coniosporium</taxon>
    </lineage>
</organism>
<dbReference type="eggNOG" id="KOG4718">
    <property type="taxonomic scope" value="Eukaryota"/>
</dbReference>
<keyword evidence="10 16" id="KW-0833">Ubl conjugation pathway</keyword>
<proteinExistence type="inferred from homology"/>
<dbReference type="Gene3D" id="1.10.10.10">
    <property type="entry name" value="Winged helix-like DNA-binding domain superfamily/Winged helix DNA-binding domain"/>
    <property type="match status" value="1"/>
</dbReference>
<feature type="compositionally biased region" description="Low complexity" evidence="17">
    <location>
        <begin position="298"/>
        <end position="307"/>
    </location>
</feature>
<evidence type="ECO:0000256" key="12">
    <source>
        <dbReference type="ARBA" id="ARBA00023172"/>
    </source>
</evidence>
<dbReference type="GeneID" id="19904394"/>
<evidence type="ECO:0000256" key="14">
    <source>
        <dbReference type="ARBA" id="ARBA00023242"/>
    </source>
</evidence>
<evidence type="ECO:0000256" key="4">
    <source>
        <dbReference type="ARBA" id="ARBA00012483"/>
    </source>
</evidence>
<dbReference type="Pfam" id="PF08746">
    <property type="entry name" value="zf-RING-like"/>
    <property type="match status" value="1"/>
</dbReference>
<reference evidence="20" key="1">
    <citation type="submission" date="2012-06" db="EMBL/GenBank/DDBJ databases">
        <title>The genome sequence of Coniosporium apollinis CBS 100218.</title>
        <authorList>
            <consortium name="The Broad Institute Genome Sequencing Platform"/>
            <person name="Cuomo C."/>
            <person name="Gorbushina A."/>
            <person name="Noack S."/>
            <person name="Walker B."/>
            <person name="Young S.K."/>
            <person name="Zeng Q."/>
            <person name="Gargeya S."/>
            <person name="Fitzgerald M."/>
            <person name="Haas B."/>
            <person name="Abouelleil A."/>
            <person name="Alvarado L."/>
            <person name="Arachchi H.M."/>
            <person name="Berlin A.M."/>
            <person name="Chapman S.B."/>
            <person name="Goldberg J."/>
            <person name="Griggs A."/>
            <person name="Gujja S."/>
            <person name="Hansen M."/>
            <person name="Howarth C."/>
            <person name="Imamovic A."/>
            <person name="Larimer J."/>
            <person name="McCowan C."/>
            <person name="Montmayeur A."/>
            <person name="Murphy C."/>
            <person name="Neiman D."/>
            <person name="Pearson M."/>
            <person name="Priest M."/>
            <person name="Roberts A."/>
            <person name="Saif S."/>
            <person name="Shea T."/>
            <person name="Sisk P."/>
            <person name="Sykes S."/>
            <person name="Wortman J."/>
            <person name="Nusbaum C."/>
            <person name="Birren B."/>
        </authorList>
    </citation>
    <scope>NUCLEOTIDE SEQUENCE [LARGE SCALE GENOMIC DNA]</scope>
    <source>
        <strain evidence="20">CBS 100218</strain>
    </source>
</reference>
<evidence type="ECO:0000313" key="20">
    <source>
        <dbReference type="Proteomes" id="UP000016924"/>
    </source>
</evidence>
<sequence length="319" mass="34774">MADAGSDHYNNSHRAFLQAFLARSVLTFEEAQPILAAILTAHEGRPTLPADITTADFQSYLSALNTALSPLDLEIRSTLSQHADRTRVYALVNATSDPQTQLATTHSADEIAFVKRVLDAMFETNNTASAEVMAVAGMQALRLCKPAGARQSGANGQTLGGASGGLTMGQAEAVLAGMVEEGWFEKSRAGYYSLSPRALMELRGWLVETYNEPGEEGESEDEEGGERERIKFCQACREIVTMGQRCSNRSCKCRLHDVCTQRFFRDQPARKCPLCKADWTGKDFVGERAAKGGDQGRRSTTSGPSRRTTMDVEESDEEG</sequence>
<evidence type="ECO:0000256" key="5">
    <source>
        <dbReference type="ARBA" id="ARBA00019422"/>
    </source>
</evidence>
<dbReference type="GO" id="GO:0005634">
    <property type="term" value="C:nucleus"/>
    <property type="evidence" value="ECO:0007669"/>
    <property type="project" value="UniProtKB-SubCell"/>
</dbReference>
<evidence type="ECO:0000256" key="15">
    <source>
        <dbReference type="PROSITE-ProRule" id="PRU00175"/>
    </source>
</evidence>
<evidence type="ECO:0000313" key="19">
    <source>
        <dbReference type="EMBL" id="EON67828.1"/>
    </source>
</evidence>
<comment type="subunit">
    <text evidence="16">Component of the Smc5-Smc6 complex.</text>
</comment>
<dbReference type="InterPro" id="IPR011513">
    <property type="entry name" value="Nse1"/>
</dbReference>
<evidence type="ECO:0000256" key="11">
    <source>
        <dbReference type="ARBA" id="ARBA00022833"/>
    </source>
</evidence>
<dbReference type="HOGENOM" id="CLU_045153_0_0_1"/>
<keyword evidence="20" id="KW-1185">Reference proteome</keyword>
<dbReference type="GO" id="GO:0061630">
    <property type="term" value="F:ubiquitin protein ligase activity"/>
    <property type="evidence" value="ECO:0007669"/>
    <property type="project" value="UniProtKB-EC"/>
</dbReference>
<dbReference type="STRING" id="1168221.R7Z157"/>
<dbReference type="OrthoDB" id="185455at2759"/>
<keyword evidence="8 16" id="KW-0227">DNA damage</keyword>
<dbReference type="PROSITE" id="PS50089">
    <property type="entry name" value="ZF_RING_2"/>
    <property type="match status" value="1"/>
</dbReference>
<dbReference type="Pfam" id="PF07574">
    <property type="entry name" value="SMC_Nse1"/>
    <property type="match status" value="1"/>
</dbReference>
<dbReference type="CDD" id="cd16493">
    <property type="entry name" value="RING-CH-C4HC3_NSE1"/>
    <property type="match status" value="1"/>
</dbReference>
<evidence type="ECO:0000256" key="10">
    <source>
        <dbReference type="ARBA" id="ARBA00022786"/>
    </source>
</evidence>